<proteinExistence type="predicted"/>
<dbReference type="GeneID" id="57777757"/>
<keyword evidence="3" id="KW-0804">Transcription</keyword>
<feature type="DNA-binding region" description="H-T-H motif" evidence="4">
    <location>
        <begin position="33"/>
        <end position="52"/>
    </location>
</feature>
<feature type="domain" description="HTH tetR-type" evidence="5">
    <location>
        <begin position="12"/>
        <end position="70"/>
    </location>
</feature>
<dbReference type="EMBL" id="CP023741">
    <property type="protein sequence ID" value="ATI80819.1"/>
    <property type="molecule type" value="Genomic_DNA"/>
</dbReference>
<dbReference type="AlphaFoldDB" id="A0A291N0E6"/>
<accession>A0A291N0E6</accession>
<dbReference type="InterPro" id="IPR009057">
    <property type="entry name" value="Homeodomain-like_sf"/>
</dbReference>
<evidence type="ECO:0000313" key="7">
    <source>
        <dbReference type="Proteomes" id="UP000219422"/>
    </source>
</evidence>
<gene>
    <name evidence="6" type="ORF">A6768_13050</name>
</gene>
<keyword evidence="1" id="KW-0805">Transcription regulation</keyword>
<evidence type="ECO:0000313" key="6">
    <source>
        <dbReference type="EMBL" id="ATI80819.1"/>
    </source>
</evidence>
<evidence type="ECO:0000256" key="1">
    <source>
        <dbReference type="ARBA" id="ARBA00023015"/>
    </source>
</evidence>
<dbReference type="Gene3D" id="1.10.357.10">
    <property type="entry name" value="Tetracycline Repressor, domain 2"/>
    <property type="match status" value="1"/>
</dbReference>
<evidence type="ECO:0000256" key="4">
    <source>
        <dbReference type="PROSITE-ProRule" id="PRU00335"/>
    </source>
</evidence>
<sequence length="186" mass="20373">MRNDDKMRADARDNRARLVAIARDALGHDPLVSLHAIAKLAGVGQGTLYRHFASREALVLAVYQDSIDELAALAPRLLVEHPPLDALRLWTRRFSDYSRKKHGIANMVRAVMSDREFAATYQALASAVRELMQACAGTGALAQPLDADDFLQLLALLTQLPDDPEGTAREARLVEMAFRAMGPALG</sequence>
<dbReference type="GO" id="GO:0000976">
    <property type="term" value="F:transcription cis-regulatory region binding"/>
    <property type="evidence" value="ECO:0007669"/>
    <property type="project" value="TreeGrafter"/>
</dbReference>
<dbReference type="GO" id="GO:0003700">
    <property type="term" value="F:DNA-binding transcription factor activity"/>
    <property type="evidence" value="ECO:0007669"/>
    <property type="project" value="TreeGrafter"/>
</dbReference>
<dbReference type="PANTHER" id="PTHR30055">
    <property type="entry name" value="HTH-TYPE TRANSCRIPTIONAL REGULATOR RUTR"/>
    <property type="match status" value="1"/>
</dbReference>
<dbReference type="InterPro" id="IPR036271">
    <property type="entry name" value="Tet_transcr_reg_TetR-rel_C_sf"/>
</dbReference>
<organism evidence="6 7">
    <name type="scientific">Sphingobium yanoikuyae</name>
    <name type="common">Sphingomonas yanoikuyae</name>
    <dbReference type="NCBI Taxonomy" id="13690"/>
    <lineage>
        <taxon>Bacteria</taxon>
        <taxon>Pseudomonadati</taxon>
        <taxon>Pseudomonadota</taxon>
        <taxon>Alphaproteobacteria</taxon>
        <taxon>Sphingomonadales</taxon>
        <taxon>Sphingomonadaceae</taxon>
        <taxon>Sphingobium</taxon>
    </lineage>
</organism>
<dbReference type="Pfam" id="PF00440">
    <property type="entry name" value="TetR_N"/>
    <property type="match status" value="1"/>
</dbReference>
<evidence type="ECO:0000256" key="2">
    <source>
        <dbReference type="ARBA" id="ARBA00023125"/>
    </source>
</evidence>
<evidence type="ECO:0000259" key="5">
    <source>
        <dbReference type="PROSITE" id="PS50977"/>
    </source>
</evidence>
<dbReference type="InterPro" id="IPR050109">
    <property type="entry name" value="HTH-type_TetR-like_transc_reg"/>
</dbReference>
<dbReference type="Proteomes" id="UP000219422">
    <property type="component" value="Chromosome"/>
</dbReference>
<dbReference type="InterPro" id="IPR049445">
    <property type="entry name" value="TetR_SbtR-like_C"/>
</dbReference>
<reference evidence="6 7" key="1">
    <citation type="submission" date="2017-10" db="EMBL/GenBank/DDBJ databases">
        <title>Sphingobium yanoikuyae S72.</title>
        <authorList>
            <person name="Sanchez E."/>
            <person name="Bustos P."/>
            <person name="Mendoza P."/>
            <person name="Guo X."/>
            <person name="Mendoza A."/>
        </authorList>
    </citation>
    <scope>NUCLEOTIDE SEQUENCE [LARGE SCALE GENOMIC DNA]</scope>
    <source>
        <strain evidence="6 7">S72</strain>
    </source>
</reference>
<dbReference type="SUPFAM" id="SSF46689">
    <property type="entry name" value="Homeodomain-like"/>
    <property type="match status" value="1"/>
</dbReference>
<dbReference type="KEGG" id="sya:A6768_13050"/>
<dbReference type="PROSITE" id="PS50977">
    <property type="entry name" value="HTH_TETR_2"/>
    <property type="match status" value="1"/>
</dbReference>
<evidence type="ECO:0000256" key="3">
    <source>
        <dbReference type="ARBA" id="ARBA00023163"/>
    </source>
</evidence>
<protein>
    <submittedName>
        <fullName evidence="6">TetR family transcriptional regulator</fullName>
    </submittedName>
</protein>
<dbReference type="Pfam" id="PF21597">
    <property type="entry name" value="TetR_C_43"/>
    <property type="match status" value="1"/>
</dbReference>
<dbReference type="SUPFAM" id="SSF48498">
    <property type="entry name" value="Tetracyclin repressor-like, C-terminal domain"/>
    <property type="match status" value="1"/>
</dbReference>
<name>A0A291N0E6_SPHYA</name>
<dbReference type="InterPro" id="IPR001647">
    <property type="entry name" value="HTH_TetR"/>
</dbReference>
<keyword evidence="2 4" id="KW-0238">DNA-binding</keyword>
<dbReference type="PANTHER" id="PTHR30055:SF234">
    <property type="entry name" value="HTH-TYPE TRANSCRIPTIONAL REGULATOR BETI"/>
    <property type="match status" value="1"/>
</dbReference>
<dbReference type="RefSeq" id="WP_097383943.1">
    <property type="nucleotide sequence ID" value="NZ_CP023741.1"/>
</dbReference>